<dbReference type="Proteomes" id="UP000466442">
    <property type="component" value="Linkage Group LG5"/>
</dbReference>
<gene>
    <name evidence="3" type="ORF">GE061_013582</name>
</gene>
<evidence type="ECO:0000313" key="3">
    <source>
        <dbReference type="EMBL" id="KAF6210476.1"/>
    </source>
</evidence>
<dbReference type="Gene3D" id="2.40.10.10">
    <property type="entry name" value="Trypsin-like serine proteases"/>
    <property type="match status" value="1"/>
</dbReference>
<reference evidence="3" key="1">
    <citation type="journal article" date="2021" name="Mol. Ecol. Resour.">
        <title>Apolygus lucorum genome provides insights into omnivorousness and mesophyll feeding.</title>
        <authorList>
            <person name="Liu Y."/>
            <person name="Liu H."/>
            <person name="Wang H."/>
            <person name="Huang T."/>
            <person name="Liu B."/>
            <person name="Yang B."/>
            <person name="Yin L."/>
            <person name="Li B."/>
            <person name="Zhang Y."/>
            <person name="Zhang S."/>
            <person name="Jiang F."/>
            <person name="Zhang X."/>
            <person name="Ren Y."/>
            <person name="Wang B."/>
            <person name="Wang S."/>
            <person name="Lu Y."/>
            <person name="Wu K."/>
            <person name="Fan W."/>
            <person name="Wang G."/>
        </authorList>
    </citation>
    <scope>NUCLEOTIDE SEQUENCE</scope>
    <source>
        <strain evidence="3">12Hb</strain>
    </source>
</reference>
<feature type="region of interest" description="Disordered" evidence="1">
    <location>
        <begin position="31"/>
        <end position="64"/>
    </location>
</feature>
<dbReference type="AlphaFoldDB" id="A0A8S9XR03"/>
<protein>
    <recommendedName>
        <fullName evidence="5">Peptidase S1 domain-containing protein</fullName>
    </recommendedName>
</protein>
<keyword evidence="4" id="KW-1185">Reference proteome</keyword>
<feature type="signal peptide" evidence="2">
    <location>
        <begin position="1"/>
        <end position="23"/>
    </location>
</feature>
<dbReference type="SUPFAM" id="SSF50494">
    <property type="entry name" value="Trypsin-like serine proteases"/>
    <property type="match status" value="1"/>
</dbReference>
<feature type="compositionally biased region" description="Low complexity" evidence="1">
    <location>
        <begin position="32"/>
        <end position="48"/>
    </location>
</feature>
<keyword evidence="2" id="KW-0732">Signal</keyword>
<dbReference type="InterPro" id="IPR043504">
    <property type="entry name" value="Peptidase_S1_PA_chymotrypsin"/>
</dbReference>
<sequence>MRLAKVHVKCVVFVLCVMHLTLRRMESYAQAESTKVTGTEETGETKITQPDTTTLRPSPEPPNSPYPFIASISVNDTKTKIPGFIHLVAAVILNEKSVVSSCHILNKDKYKKNPSKLSMMVVAGTRRVGWGMSNHTQMRLVQGIFPHQKCVSDNTTDDDRIETKYNVGLVTLTSPFVLNSYVTPMKLITYDKDTMNSFVNSYTKSQIPCQKVTFVWVNTSAWYRHAQPLYEDAETKVIDSSVKRWTLTVWLVEYPYRLISSFDCRTSFCMLSTVGCRHDYIMHKQVCGYPRKIYNKSRYNDNKPHGTPIICSNNSYVFGLWSFVLPKFSCSPDVYSHPNAILTLLRLNRVSISGTNESQYDSDSEYSE</sequence>
<evidence type="ECO:0000256" key="1">
    <source>
        <dbReference type="SAM" id="MobiDB-lite"/>
    </source>
</evidence>
<proteinExistence type="predicted"/>
<feature type="chain" id="PRO_5035717898" description="Peptidase S1 domain-containing protein" evidence="2">
    <location>
        <begin position="24"/>
        <end position="368"/>
    </location>
</feature>
<name>A0A8S9XR03_APOLU</name>
<evidence type="ECO:0008006" key="5">
    <source>
        <dbReference type="Google" id="ProtNLM"/>
    </source>
</evidence>
<comment type="caution">
    <text evidence="3">The sequence shown here is derived from an EMBL/GenBank/DDBJ whole genome shotgun (WGS) entry which is preliminary data.</text>
</comment>
<dbReference type="EMBL" id="WIXP02000005">
    <property type="protein sequence ID" value="KAF6210476.1"/>
    <property type="molecule type" value="Genomic_DNA"/>
</dbReference>
<accession>A0A8S9XR03</accession>
<evidence type="ECO:0000256" key="2">
    <source>
        <dbReference type="SAM" id="SignalP"/>
    </source>
</evidence>
<evidence type="ECO:0000313" key="4">
    <source>
        <dbReference type="Proteomes" id="UP000466442"/>
    </source>
</evidence>
<organism evidence="3 4">
    <name type="scientific">Apolygus lucorum</name>
    <name type="common">Small green plant bug</name>
    <name type="synonym">Lygocoris lucorum</name>
    <dbReference type="NCBI Taxonomy" id="248454"/>
    <lineage>
        <taxon>Eukaryota</taxon>
        <taxon>Metazoa</taxon>
        <taxon>Ecdysozoa</taxon>
        <taxon>Arthropoda</taxon>
        <taxon>Hexapoda</taxon>
        <taxon>Insecta</taxon>
        <taxon>Pterygota</taxon>
        <taxon>Neoptera</taxon>
        <taxon>Paraneoptera</taxon>
        <taxon>Hemiptera</taxon>
        <taxon>Heteroptera</taxon>
        <taxon>Panheteroptera</taxon>
        <taxon>Cimicomorpha</taxon>
        <taxon>Miridae</taxon>
        <taxon>Mirini</taxon>
        <taxon>Apolygus</taxon>
    </lineage>
</organism>
<dbReference type="InterPro" id="IPR009003">
    <property type="entry name" value="Peptidase_S1_PA"/>
</dbReference>